<proteinExistence type="predicted"/>
<protein>
    <submittedName>
        <fullName evidence="1">Uncharacterized protein</fullName>
    </submittedName>
</protein>
<dbReference type="EMBL" id="BPLR01016300">
    <property type="protein sequence ID" value="GIY82878.1"/>
    <property type="molecule type" value="Genomic_DNA"/>
</dbReference>
<reference evidence="1 2" key="1">
    <citation type="submission" date="2021-06" db="EMBL/GenBank/DDBJ databases">
        <title>Caerostris extrusa draft genome.</title>
        <authorList>
            <person name="Kono N."/>
            <person name="Arakawa K."/>
        </authorList>
    </citation>
    <scope>NUCLEOTIDE SEQUENCE [LARGE SCALE GENOMIC DNA]</scope>
</reference>
<name>A0AAV4WMW3_CAEEX</name>
<dbReference type="Proteomes" id="UP001054945">
    <property type="component" value="Unassembled WGS sequence"/>
</dbReference>
<evidence type="ECO:0000313" key="2">
    <source>
        <dbReference type="Proteomes" id="UP001054945"/>
    </source>
</evidence>
<organism evidence="1 2">
    <name type="scientific">Caerostris extrusa</name>
    <name type="common">Bark spider</name>
    <name type="synonym">Caerostris bankana</name>
    <dbReference type="NCBI Taxonomy" id="172846"/>
    <lineage>
        <taxon>Eukaryota</taxon>
        <taxon>Metazoa</taxon>
        <taxon>Ecdysozoa</taxon>
        <taxon>Arthropoda</taxon>
        <taxon>Chelicerata</taxon>
        <taxon>Arachnida</taxon>
        <taxon>Araneae</taxon>
        <taxon>Araneomorphae</taxon>
        <taxon>Entelegynae</taxon>
        <taxon>Araneoidea</taxon>
        <taxon>Araneidae</taxon>
        <taxon>Caerostris</taxon>
    </lineage>
</organism>
<gene>
    <name evidence="1" type="ORF">CEXT_352891</name>
</gene>
<sequence>MLHVPLSLRREPFNDTHTLFRQRVSPWTQRKRIRKTGFRPRALCGRQHSVTLDSERNELGKLDFALQFACSFGREPSNDTRNLFKQQVTPWTERNELGKLDFALEFAYCNAEGWILGSISYSLLPKDWEVFPTHLGCCSPGVSIPRWDLLTMCYGEEYKSCFK</sequence>
<keyword evidence="2" id="KW-1185">Reference proteome</keyword>
<comment type="caution">
    <text evidence="1">The sequence shown here is derived from an EMBL/GenBank/DDBJ whole genome shotgun (WGS) entry which is preliminary data.</text>
</comment>
<dbReference type="AlphaFoldDB" id="A0AAV4WMW3"/>
<accession>A0AAV4WMW3</accession>
<evidence type="ECO:0000313" key="1">
    <source>
        <dbReference type="EMBL" id="GIY82878.1"/>
    </source>
</evidence>